<organism evidence="1 2">
    <name type="scientific">Saccharothrix yanglingensis</name>
    <dbReference type="NCBI Taxonomy" id="659496"/>
    <lineage>
        <taxon>Bacteria</taxon>
        <taxon>Bacillati</taxon>
        <taxon>Actinomycetota</taxon>
        <taxon>Actinomycetes</taxon>
        <taxon>Pseudonocardiales</taxon>
        <taxon>Pseudonocardiaceae</taxon>
        <taxon>Saccharothrix</taxon>
    </lineage>
</organism>
<dbReference type="Proteomes" id="UP001225605">
    <property type="component" value="Unassembled WGS sequence"/>
</dbReference>
<keyword evidence="2" id="KW-1185">Reference proteome</keyword>
<dbReference type="RefSeq" id="WP_306744611.1">
    <property type="nucleotide sequence ID" value="NZ_NSDM01000002.1"/>
</dbReference>
<evidence type="ECO:0008006" key="3">
    <source>
        <dbReference type="Google" id="ProtNLM"/>
    </source>
</evidence>
<dbReference type="EMBL" id="NSDM01000002">
    <property type="protein sequence ID" value="MDQ2583501.1"/>
    <property type="molecule type" value="Genomic_DNA"/>
</dbReference>
<reference evidence="1 2" key="1">
    <citation type="submission" date="2017-06" db="EMBL/GenBank/DDBJ databases">
        <title>Cultured bacterium strain Saccharothrix yanglingensis Hhs.015.</title>
        <authorList>
            <person name="Xia Y."/>
        </authorList>
    </citation>
    <scope>NUCLEOTIDE SEQUENCE [LARGE SCALE GENOMIC DNA]</scope>
    <source>
        <strain evidence="1 2">Hhs.015</strain>
    </source>
</reference>
<sequence>MTGTEGDAMGSPVDGVRALWLEVLGARARFDVGFTANGGDSFKATVFAVRVFEEYGREVDYLDVMEAADCSAVQRIVASAGNDQGVLGQS</sequence>
<evidence type="ECO:0000313" key="1">
    <source>
        <dbReference type="EMBL" id="MDQ2583501.1"/>
    </source>
</evidence>
<dbReference type="InterPro" id="IPR036736">
    <property type="entry name" value="ACP-like_sf"/>
</dbReference>
<proteinExistence type="predicted"/>
<name>A0ABU0WUH7_9PSEU</name>
<dbReference type="Gene3D" id="1.10.1200.10">
    <property type="entry name" value="ACP-like"/>
    <property type="match status" value="1"/>
</dbReference>
<evidence type="ECO:0000313" key="2">
    <source>
        <dbReference type="Proteomes" id="UP001225605"/>
    </source>
</evidence>
<dbReference type="SUPFAM" id="SSF47336">
    <property type="entry name" value="ACP-like"/>
    <property type="match status" value="1"/>
</dbReference>
<comment type="caution">
    <text evidence="1">The sequence shown here is derived from an EMBL/GenBank/DDBJ whole genome shotgun (WGS) entry which is preliminary data.</text>
</comment>
<protein>
    <recommendedName>
        <fullName evidence="3">Carrier domain-containing protein</fullName>
    </recommendedName>
</protein>
<accession>A0ABU0WUH7</accession>
<gene>
    <name evidence="1" type="ORF">CKY47_05800</name>
</gene>